<protein>
    <recommendedName>
        <fullName evidence="2">Phage tail collar domain-containing protein</fullName>
    </recommendedName>
</protein>
<dbReference type="CDD" id="cd22641">
    <property type="entry name" value="C24-like"/>
    <property type="match status" value="1"/>
</dbReference>
<comment type="caution">
    <text evidence="3">The sequence shown here is derived from an EMBL/GenBank/DDBJ whole genome shotgun (WGS) entry which is preliminary data.</text>
</comment>
<dbReference type="RefSeq" id="WP_169659102.1">
    <property type="nucleotide sequence ID" value="NZ_JABANE010000077.1"/>
</dbReference>
<sequence length="349" mass="37830">MKNKLNILSIVLCSLLPFYSHAQVVIGQNTENPDASAELQIETKSTPADVGGLILPQLEDKSYNIFSESWGKEIRKGLLLQNGGTTNILKFKGATGQVNSDALWDIVDPWITTKINAKDYKLDFAINSPSSLMVGGNFTSIDLKGAFLTGAKRIDNATLGVTPIGGIIMWSGAIGDIPDGWILCDGKTYSKINNAGNVQSGFTAPDLTGRFIVGYGEDNGDNLKKKHYDSKYAKMNEVGGEKEVLLEEAQIPEHDHNVGVTVNVTETDLSNKNLYVGQNGTGYPDGAGDNTGEGGGHAYVRHTYNLNRGRHKHSTTVSVTEDKYGKGQAHENRPPFYVLAFIMYTGVVQ</sequence>
<reference evidence="3 4" key="1">
    <citation type="submission" date="2020-04" db="EMBL/GenBank/DDBJ databases">
        <title>Flammeovirga sp. SR4, a novel species isolated from seawater.</title>
        <authorList>
            <person name="Wang X."/>
        </authorList>
    </citation>
    <scope>NUCLEOTIDE SEQUENCE [LARGE SCALE GENOMIC DNA]</scope>
    <source>
        <strain evidence="3 4">ATCC 23126</strain>
    </source>
</reference>
<keyword evidence="1" id="KW-0732">Signal</keyword>
<gene>
    <name evidence="3" type="ORF">HHU12_23070</name>
</gene>
<dbReference type="InterPro" id="IPR037053">
    <property type="entry name" value="Phage_tail_collar_dom_sf"/>
</dbReference>
<dbReference type="SUPFAM" id="SSF88874">
    <property type="entry name" value="Receptor-binding domain of short tail fibre protein gp12"/>
    <property type="match status" value="1"/>
</dbReference>
<dbReference type="EMBL" id="JABANE010000077">
    <property type="protein sequence ID" value="NME70875.1"/>
    <property type="molecule type" value="Genomic_DNA"/>
</dbReference>
<evidence type="ECO:0000259" key="2">
    <source>
        <dbReference type="Pfam" id="PF07484"/>
    </source>
</evidence>
<evidence type="ECO:0000256" key="1">
    <source>
        <dbReference type="SAM" id="SignalP"/>
    </source>
</evidence>
<dbReference type="AlphaFoldDB" id="A0A7X9RY38"/>
<organism evidence="3 4">
    <name type="scientific">Flammeovirga aprica JL-4</name>
    <dbReference type="NCBI Taxonomy" id="694437"/>
    <lineage>
        <taxon>Bacteria</taxon>
        <taxon>Pseudomonadati</taxon>
        <taxon>Bacteroidota</taxon>
        <taxon>Cytophagia</taxon>
        <taxon>Cytophagales</taxon>
        <taxon>Flammeovirgaceae</taxon>
        <taxon>Flammeovirga</taxon>
    </lineage>
</organism>
<accession>A0A7X9RY38</accession>
<evidence type="ECO:0000313" key="3">
    <source>
        <dbReference type="EMBL" id="NME70875.1"/>
    </source>
</evidence>
<proteinExistence type="predicted"/>
<feature type="chain" id="PRO_5030877350" description="Phage tail collar domain-containing protein" evidence="1">
    <location>
        <begin position="23"/>
        <end position="349"/>
    </location>
</feature>
<dbReference type="Gene3D" id="3.90.1340.10">
    <property type="entry name" value="Phage tail collar domain"/>
    <property type="match status" value="1"/>
</dbReference>
<dbReference type="InterPro" id="IPR011083">
    <property type="entry name" value="Phage_tail_collar_dom"/>
</dbReference>
<dbReference type="Proteomes" id="UP000576082">
    <property type="component" value="Unassembled WGS sequence"/>
</dbReference>
<dbReference type="Pfam" id="PF07484">
    <property type="entry name" value="Collar"/>
    <property type="match status" value="1"/>
</dbReference>
<feature type="signal peptide" evidence="1">
    <location>
        <begin position="1"/>
        <end position="22"/>
    </location>
</feature>
<feature type="domain" description="Phage tail collar" evidence="2">
    <location>
        <begin position="165"/>
        <end position="212"/>
    </location>
</feature>
<keyword evidence="4" id="KW-1185">Reference proteome</keyword>
<evidence type="ECO:0000313" key="4">
    <source>
        <dbReference type="Proteomes" id="UP000576082"/>
    </source>
</evidence>
<name>A0A7X9RY38_9BACT</name>